<dbReference type="KEGG" id="goe:100898714"/>
<dbReference type="CDD" id="cd00190">
    <property type="entry name" value="Tryp_SPc"/>
    <property type="match status" value="1"/>
</dbReference>
<evidence type="ECO:0000256" key="14">
    <source>
        <dbReference type="SAM" id="SignalP"/>
    </source>
</evidence>
<dbReference type="FunFam" id="2.40.10.10:FF:000120">
    <property type="entry name" value="Putative serine protease"/>
    <property type="match status" value="1"/>
</dbReference>
<dbReference type="Pfam" id="PF00089">
    <property type="entry name" value="Trypsin"/>
    <property type="match status" value="1"/>
</dbReference>
<dbReference type="InterPro" id="IPR043504">
    <property type="entry name" value="Peptidase_S1_PA_chymotrypsin"/>
</dbReference>
<keyword evidence="16" id="KW-1185">Reference proteome</keyword>
<accession>A0AAJ6VZD8</accession>
<evidence type="ECO:0000256" key="6">
    <source>
        <dbReference type="ARBA" id="ARBA00022801"/>
    </source>
</evidence>
<gene>
    <name evidence="17" type="primary">LOC100898714</name>
</gene>
<evidence type="ECO:0000256" key="5">
    <source>
        <dbReference type="ARBA" id="ARBA00022734"/>
    </source>
</evidence>
<feature type="signal peptide" evidence="14">
    <location>
        <begin position="1"/>
        <end position="15"/>
    </location>
</feature>
<dbReference type="GO" id="GO:0006508">
    <property type="term" value="P:proteolysis"/>
    <property type="evidence" value="ECO:0007669"/>
    <property type="project" value="UniProtKB-KW"/>
</dbReference>
<keyword evidence="10" id="KW-1015">Disulfide bond</keyword>
<dbReference type="InterPro" id="IPR001254">
    <property type="entry name" value="Trypsin_dom"/>
</dbReference>
<dbReference type="SMART" id="SM00020">
    <property type="entry name" value="Tryp_SPc"/>
    <property type="match status" value="1"/>
</dbReference>
<proteinExistence type="predicted"/>
<sequence length="353" mass="38687">MIGFTFLCLLSSNLLNLFQKDGSTFGFAAVPNGAEFDNSIDAGPEPHLEKPEVSDIRNLIRAYNNDKRPVCPCGLIGHTRHKRVIGGSPADIHAYPFAVSLRKTLSNGAPYPYCGGTILTERHIVTASHCLLNKLPGDLSVEVGRTNISGIETRADPFIRRVVRIERHAFYDQPTYNSDIAVLTLDRPLQFGTTINPACIPPYGSDVLDGTPGQVVGWGRLAYKGKKSETLQNVTLPIVSRTQCQKPLKHRVSTNMICAGGLEERDACVGDSGGPLVVKSRNTALLIGVVSFGKKCGLPNVYGVYTRVGLYVRFLYEKTLDSNCKPGIMSMRDYRSVGDTNAWVQYSVNRRPL</sequence>
<keyword evidence="6 13" id="KW-0378">Hydrolase</keyword>
<keyword evidence="7" id="KW-0353">Hemolymph clotting</keyword>
<dbReference type="GO" id="GO:0007155">
    <property type="term" value="P:cell adhesion"/>
    <property type="evidence" value="ECO:0007669"/>
    <property type="project" value="UniProtKB-KW"/>
</dbReference>
<evidence type="ECO:0000256" key="3">
    <source>
        <dbReference type="ARBA" id="ARBA00022670"/>
    </source>
</evidence>
<dbReference type="Proteomes" id="UP000694867">
    <property type="component" value="Unplaced"/>
</dbReference>
<evidence type="ECO:0000256" key="13">
    <source>
        <dbReference type="RuleBase" id="RU363034"/>
    </source>
</evidence>
<dbReference type="EC" id="3.4.21.84" evidence="12"/>
<reference evidence="17" key="1">
    <citation type="submission" date="2025-08" db="UniProtKB">
        <authorList>
            <consortium name="RefSeq"/>
        </authorList>
    </citation>
    <scope>IDENTIFICATION</scope>
</reference>
<dbReference type="Gene3D" id="2.40.10.10">
    <property type="entry name" value="Trypsin-like serine proteases"/>
    <property type="match status" value="1"/>
</dbReference>
<evidence type="ECO:0000256" key="8">
    <source>
        <dbReference type="ARBA" id="ARBA00022825"/>
    </source>
</evidence>
<evidence type="ECO:0000256" key="11">
    <source>
        <dbReference type="ARBA" id="ARBA00052079"/>
    </source>
</evidence>
<dbReference type="GO" id="GO:0042381">
    <property type="term" value="P:hemolymph coagulation"/>
    <property type="evidence" value="ECO:0007669"/>
    <property type="project" value="UniProtKB-KW"/>
</dbReference>
<name>A0AAJ6VZD8_9ACAR</name>
<dbReference type="InterPro" id="IPR001314">
    <property type="entry name" value="Peptidase_S1A"/>
</dbReference>
<dbReference type="GeneID" id="100898714"/>
<evidence type="ECO:0000313" key="16">
    <source>
        <dbReference type="Proteomes" id="UP000694867"/>
    </source>
</evidence>
<evidence type="ECO:0000256" key="12">
    <source>
        <dbReference type="ARBA" id="ARBA00066707"/>
    </source>
</evidence>
<keyword evidence="8 13" id="KW-0720">Serine protease</keyword>
<evidence type="ECO:0000256" key="9">
    <source>
        <dbReference type="ARBA" id="ARBA00022889"/>
    </source>
</evidence>
<dbReference type="GO" id="GO:0030246">
    <property type="term" value="F:carbohydrate binding"/>
    <property type="evidence" value="ECO:0007669"/>
    <property type="project" value="UniProtKB-KW"/>
</dbReference>
<keyword evidence="9" id="KW-0130">Cell adhesion</keyword>
<feature type="domain" description="Peptidase S1" evidence="15">
    <location>
        <begin position="84"/>
        <end position="349"/>
    </location>
</feature>
<keyword evidence="5" id="KW-0430">Lectin</keyword>
<dbReference type="PROSITE" id="PS00135">
    <property type="entry name" value="TRYPSIN_SER"/>
    <property type="match status" value="1"/>
</dbReference>
<evidence type="ECO:0000259" key="15">
    <source>
        <dbReference type="PROSITE" id="PS50240"/>
    </source>
</evidence>
<keyword evidence="2" id="KW-0768">Sushi</keyword>
<dbReference type="PROSITE" id="PS50240">
    <property type="entry name" value="TRYPSIN_DOM"/>
    <property type="match status" value="1"/>
</dbReference>
<dbReference type="InterPro" id="IPR018114">
    <property type="entry name" value="TRYPSIN_HIS"/>
</dbReference>
<dbReference type="PRINTS" id="PR00722">
    <property type="entry name" value="CHYMOTRYPSIN"/>
</dbReference>
<keyword evidence="1" id="KW-0245">EGF-like domain</keyword>
<protein>
    <recommendedName>
        <fullName evidence="12">limulus clotting factor C</fullName>
        <ecNumber evidence="12">3.4.21.84</ecNumber>
    </recommendedName>
</protein>
<dbReference type="PROSITE" id="PS00134">
    <property type="entry name" value="TRYPSIN_HIS"/>
    <property type="match status" value="1"/>
</dbReference>
<keyword evidence="3 13" id="KW-0645">Protease</keyword>
<comment type="catalytic activity">
    <reaction evidence="11">
        <text>Selective cleavage of 103-Arg-|-Ser-104 and 124-Ile-|-Ile-125 bonds in Limulus clotting factor B to form activated factor B. Cleavage of -Pro-Arg-|-Xaa- bonds in synthetic substrates.</text>
        <dbReference type="EC" id="3.4.21.84"/>
    </reaction>
</comment>
<dbReference type="InterPro" id="IPR033116">
    <property type="entry name" value="TRYPSIN_SER"/>
</dbReference>
<dbReference type="InterPro" id="IPR009003">
    <property type="entry name" value="Peptidase_S1_PA"/>
</dbReference>
<feature type="chain" id="PRO_5042542827" description="limulus clotting factor C" evidence="14">
    <location>
        <begin position="16"/>
        <end position="353"/>
    </location>
</feature>
<evidence type="ECO:0000256" key="7">
    <source>
        <dbReference type="ARBA" id="ARBA00022820"/>
    </source>
</evidence>
<dbReference type="PANTHER" id="PTHR24252:SF7">
    <property type="entry name" value="HYALIN"/>
    <property type="match status" value="1"/>
</dbReference>
<organism evidence="16 17">
    <name type="scientific">Galendromus occidentalis</name>
    <name type="common">western predatory mite</name>
    <dbReference type="NCBI Taxonomy" id="34638"/>
    <lineage>
        <taxon>Eukaryota</taxon>
        <taxon>Metazoa</taxon>
        <taxon>Ecdysozoa</taxon>
        <taxon>Arthropoda</taxon>
        <taxon>Chelicerata</taxon>
        <taxon>Arachnida</taxon>
        <taxon>Acari</taxon>
        <taxon>Parasitiformes</taxon>
        <taxon>Mesostigmata</taxon>
        <taxon>Gamasina</taxon>
        <taxon>Phytoseioidea</taxon>
        <taxon>Phytoseiidae</taxon>
        <taxon>Typhlodrominae</taxon>
        <taxon>Galendromus</taxon>
    </lineage>
</organism>
<evidence type="ECO:0000313" key="17">
    <source>
        <dbReference type="RefSeq" id="XP_003746021.1"/>
    </source>
</evidence>
<evidence type="ECO:0000256" key="10">
    <source>
        <dbReference type="ARBA" id="ARBA00023157"/>
    </source>
</evidence>
<dbReference type="RefSeq" id="XP_003746021.1">
    <property type="nucleotide sequence ID" value="XM_003745973.2"/>
</dbReference>
<evidence type="ECO:0000256" key="1">
    <source>
        <dbReference type="ARBA" id="ARBA00022536"/>
    </source>
</evidence>
<evidence type="ECO:0000256" key="4">
    <source>
        <dbReference type="ARBA" id="ARBA00022729"/>
    </source>
</evidence>
<dbReference type="SUPFAM" id="SSF50494">
    <property type="entry name" value="Trypsin-like serine proteases"/>
    <property type="match status" value="1"/>
</dbReference>
<evidence type="ECO:0000256" key="2">
    <source>
        <dbReference type="ARBA" id="ARBA00022659"/>
    </source>
</evidence>
<dbReference type="GO" id="GO:0004252">
    <property type="term" value="F:serine-type endopeptidase activity"/>
    <property type="evidence" value="ECO:0007669"/>
    <property type="project" value="InterPro"/>
</dbReference>
<keyword evidence="4 14" id="KW-0732">Signal</keyword>
<dbReference type="PANTHER" id="PTHR24252">
    <property type="entry name" value="ACROSIN-RELATED"/>
    <property type="match status" value="1"/>
</dbReference>
<dbReference type="AlphaFoldDB" id="A0AAJ6VZD8"/>